<reference evidence="3 4" key="1">
    <citation type="submission" date="2017-02" db="EMBL/GenBank/DDBJ databases">
        <title>Prevalence of linear plasmids in Propionibacterium acnes isolates obtained from cancerous prostatic tissue.</title>
        <authorList>
            <person name="Davidsson S."/>
            <person name="Bruggemann H."/>
        </authorList>
    </citation>
    <scope>NUCLEOTIDE SEQUENCE [LARGE SCALE GENOMIC DNA]</scope>
    <source>
        <strain evidence="3 4">09-9</strain>
    </source>
</reference>
<gene>
    <name evidence="3" type="ORF">APS60_08540</name>
    <name evidence="2" type="ORF">DXN06_11760</name>
</gene>
<dbReference type="EMBL" id="CP031442">
    <property type="protein sequence ID" value="AXM07708.1"/>
    <property type="molecule type" value="Genomic_DNA"/>
</dbReference>
<dbReference type="Proteomes" id="UP000223982">
    <property type="component" value="Unassembled WGS sequence"/>
</dbReference>
<evidence type="ECO:0000313" key="4">
    <source>
        <dbReference type="Proteomes" id="UP000223982"/>
    </source>
</evidence>
<dbReference type="EMBL" id="LKVB01000008">
    <property type="protein sequence ID" value="PHJ26860.1"/>
    <property type="molecule type" value="Genomic_DNA"/>
</dbReference>
<evidence type="ECO:0000313" key="2">
    <source>
        <dbReference type="EMBL" id="AXM07708.1"/>
    </source>
</evidence>
<keyword evidence="1" id="KW-1133">Transmembrane helix</keyword>
<keyword evidence="1" id="KW-0812">Transmembrane</keyword>
<sequence length="43" mass="4213">MTAAGVSPAAGAAGVLPVAVVRLTAPPMLVGFIVMMTSSLILM</sequence>
<evidence type="ECO:0000256" key="1">
    <source>
        <dbReference type="SAM" id="Phobius"/>
    </source>
</evidence>
<organism evidence="3 4">
    <name type="scientific">Cutibacterium acnes</name>
    <name type="common">Propionibacterium acnes</name>
    <dbReference type="NCBI Taxonomy" id="1747"/>
    <lineage>
        <taxon>Bacteria</taxon>
        <taxon>Bacillati</taxon>
        <taxon>Actinomycetota</taxon>
        <taxon>Actinomycetes</taxon>
        <taxon>Propionibacteriales</taxon>
        <taxon>Propionibacteriaceae</taxon>
        <taxon>Cutibacterium</taxon>
    </lineage>
</organism>
<name>A0AA44U3I1_CUTAC</name>
<accession>A0AA44U3I1</accession>
<protein>
    <submittedName>
        <fullName evidence="3">C4-dicarboxylate ABC transporter</fullName>
    </submittedName>
</protein>
<dbReference type="RefSeq" id="WP_073885340.1">
    <property type="nucleotide sequence ID" value="NZ_AP019664.1"/>
</dbReference>
<evidence type="ECO:0000313" key="3">
    <source>
        <dbReference type="EMBL" id="PHJ26860.1"/>
    </source>
</evidence>
<dbReference type="Proteomes" id="UP000256621">
    <property type="component" value="Chromosome"/>
</dbReference>
<keyword evidence="1" id="KW-0472">Membrane</keyword>
<evidence type="ECO:0000313" key="5">
    <source>
        <dbReference type="Proteomes" id="UP000256621"/>
    </source>
</evidence>
<feature type="transmembrane region" description="Helical" evidence="1">
    <location>
        <begin position="20"/>
        <end position="42"/>
    </location>
</feature>
<dbReference type="AlphaFoldDB" id="A0AA44U3I1"/>
<reference evidence="2 5" key="2">
    <citation type="submission" date="2018-08" db="EMBL/GenBank/DDBJ databases">
        <title>Genome sequencing of Cutibacterium acnes KCOM 1315.</title>
        <authorList>
            <person name="Kook J.-K."/>
            <person name="Park S.-N."/>
            <person name="Lim Y.K."/>
        </authorList>
    </citation>
    <scope>NUCLEOTIDE SEQUENCE [LARGE SCALE GENOMIC DNA]</scope>
    <source>
        <strain evidence="2 5">KCOM 1315</strain>
    </source>
</reference>
<proteinExistence type="predicted"/>